<dbReference type="OrthoDB" id="9788959at2"/>
<dbReference type="EMBL" id="VORY01000018">
    <property type="protein sequence ID" value="TXD92713.1"/>
    <property type="molecule type" value="Genomic_DNA"/>
</dbReference>
<dbReference type="InterPro" id="IPR006015">
    <property type="entry name" value="Universal_stress_UspA"/>
</dbReference>
<feature type="domain" description="UspA" evidence="2">
    <location>
        <begin position="1"/>
        <end position="146"/>
    </location>
</feature>
<dbReference type="PRINTS" id="PR01438">
    <property type="entry name" value="UNVRSLSTRESS"/>
</dbReference>
<dbReference type="Pfam" id="PF00582">
    <property type="entry name" value="Usp"/>
    <property type="match status" value="1"/>
</dbReference>
<comment type="similarity">
    <text evidence="1">Belongs to the universal stress protein A family.</text>
</comment>
<dbReference type="AlphaFoldDB" id="A0A5C6ZPN5"/>
<dbReference type="Gene3D" id="3.40.50.12370">
    <property type="match status" value="1"/>
</dbReference>
<dbReference type="Proteomes" id="UP000321367">
    <property type="component" value="Unassembled WGS sequence"/>
</dbReference>
<evidence type="ECO:0000313" key="3">
    <source>
        <dbReference type="EMBL" id="TXD92713.1"/>
    </source>
</evidence>
<evidence type="ECO:0000259" key="2">
    <source>
        <dbReference type="Pfam" id="PF00582"/>
    </source>
</evidence>
<dbReference type="SUPFAM" id="SSF52402">
    <property type="entry name" value="Adenine nucleotide alpha hydrolases-like"/>
    <property type="match status" value="1"/>
</dbReference>
<sequence length="278" mass="31650">MKNILLPTDFSENSLNAINYALEFFKGNSCNFYILNVQKSSDFLSADLVTAAPEASVYEAIADDNKQQLMDLIKPYKLQFIHENYSFKPIFDFDNLVNAINETLAAHKIDLIIMGTNGTTNAREILFGSNTIQVIRKIKCPVFVIPEGYKFSNIENVLFSTFRSEDFNSVGIKILKEIIKRYQPKVTVMELNNNPITADDKKDDARVKSVLKDINYNFSTVNRVPAAMAISTVTQLLHIDFHAMFLDEEESFLERFIFGSERTKMSYASSVPLLILHK</sequence>
<evidence type="ECO:0000256" key="1">
    <source>
        <dbReference type="ARBA" id="ARBA00008791"/>
    </source>
</evidence>
<dbReference type="CDD" id="cd00293">
    <property type="entry name" value="USP-like"/>
    <property type="match status" value="1"/>
</dbReference>
<dbReference type="RefSeq" id="WP_146933627.1">
    <property type="nucleotide sequence ID" value="NZ_CBCSHZ010000021.1"/>
</dbReference>
<comment type="caution">
    <text evidence="3">The sequence shown here is derived from an EMBL/GenBank/DDBJ whole genome shotgun (WGS) entry which is preliminary data.</text>
</comment>
<accession>A0A5C6ZPN5</accession>
<dbReference type="PANTHER" id="PTHR46268">
    <property type="entry name" value="STRESS RESPONSE PROTEIN NHAX"/>
    <property type="match status" value="1"/>
</dbReference>
<evidence type="ECO:0000313" key="4">
    <source>
        <dbReference type="Proteomes" id="UP000321367"/>
    </source>
</evidence>
<gene>
    <name evidence="3" type="ORF">ES724_13120</name>
</gene>
<dbReference type="InterPro" id="IPR006016">
    <property type="entry name" value="UspA"/>
</dbReference>
<reference evidence="3 4" key="1">
    <citation type="submission" date="2019-08" db="EMBL/GenBank/DDBJ databases">
        <title>Genome sequence of Gillisia hiemivivida IC154 (type strain).</title>
        <authorList>
            <person name="Bowman J.P."/>
        </authorList>
    </citation>
    <scope>NUCLEOTIDE SEQUENCE [LARGE SCALE GENOMIC DNA]</scope>
    <source>
        <strain evidence="3 4">IC154</strain>
    </source>
</reference>
<keyword evidence="4" id="KW-1185">Reference proteome</keyword>
<protein>
    <submittedName>
        <fullName evidence="3">Universal stress protein</fullName>
    </submittedName>
</protein>
<dbReference type="PANTHER" id="PTHR46268:SF6">
    <property type="entry name" value="UNIVERSAL STRESS PROTEIN UP12"/>
    <property type="match status" value="1"/>
</dbReference>
<organism evidence="3 4">
    <name type="scientific">Gillisia hiemivivida</name>
    <dbReference type="NCBI Taxonomy" id="291190"/>
    <lineage>
        <taxon>Bacteria</taxon>
        <taxon>Pseudomonadati</taxon>
        <taxon>Bacteroidota</taxon>
        <taxon>Flavobacteriia</taxon>
        <taxon>Flavobacteriales</taxon>
        <taxon>Flavobacteriaceae</taxon>
        <taxon>Gillisia</taxon>
    </lineage>
</organism>
<proteinExistence type="inferred from homology"/>
<name>A0A5C6ZPN5_9FLAO</name>